<accession>A0A6G5P4D0</accession>
<evidence type="ECO:0000313" key="3">
    <source>
        <dbReference type="Proteomes" id="UP000501729"/>
    </source>
</evidence>
<sequence>MGPLIPLALGLASKYVPDLFKSAFGSDKAAEVATIVIDTAKATTGCADSQQALAGYKDVLEQNPQLQLELMSKVADVLQMQVNDIQHARETLRDDATTSKLAYLIMFGNIPLIGGSITLLVWVTTSGMTEGTLATVSAIIGGCLNQLYQERQQVMNYRFGSSVGEKLRGLFK</sequence>
<dbReference type="EMBL" id="MK574011">
    <property type="protein sequence ID" value="QBP07031.1"/>
    <property type="molecule type" value="Genomic_DNA"/>
</dbReference>
<evidence type="ECO:0008006" key="4">
    <source>
        <dbReference type="Google" id="ProtNLM"/>
    </source>
</evidence>
<feature type="transmembrane region" description="Helical" evidence="1">
    <location>
        <begin position="101"/>
        <end position="125"/>
    </location>
</feature>
<organism evidence="2 3">
    <name type="scientific">Edwardsiella phage ETP-1</name>
    <dbReference type="NCBI Taxonomy" id="2544920"/>
    <lineage>
        <taxon>Viruses</taxon>
        <taxon>Duplodnaviria</taxon>
        <taxon>Heunggongvirae</taxon>
        <taxon>Uroviricota</taxon>
        <taxon>Caudoviricetes</taxon>
        <taxon>Kafunavirus</taxon>
        <taxon>Kafunavirus KF1</taxon>
    </lineage>
</organism>
<keyword evidence="1" id="KW-1133">Transmembrane helix</keyword>
<name>A0A6G5P4D0_9CAUD</name>
<keyword evidence="1" id="KW-0812">Transmembrane</keyword>
<protein>
    <recommendedName>
        <fullName evidence="4">Holin</fullName>
    </recommendedName>
</protein>
<proteinExistence type="predicted"/>
<reference evidence="2 3" key="1">
    <citation type="submission" date="2019-02" db="EMBL/GenBank/DDBJ databases">
        <title>Genome sequence of multidrug-resistant Edwardsiella tarda isolate infecting lytic phage ETP-1.</title>
        <authorList>
            <person name="Nikapitiya C."/>
            <person name="Senevirathne A."/>
            <person name="De Zoysa M."/>
            <person name="Lee J."/>
        </authorList>
    </citation>
    <scope>NUCLEOTIDE SEQUENCE [LARGE SCALE GENOMIC DNA]</scope>
</reference>
<evidence type="ECO:0000256" key="1">
    <source>
        <dbReference type="SAM" id="Phobius"/>
    </source>
</evidence>
<gene>
    <name evidence="2" type="ORF">ETP1_030</name>
</gene>
<dbReference type="Proteomes" id="UP000501729">
    <property type="component" value="Segment"/>
</dbReference>
<keyword evidence="1" id="KW-0472">Membrane</keyword>
<evidence type="ECO:0000313" key="2">
    <source>
        <dbReference type="EMBL" id="QBP07031.1"/>
    </source>
</evidence>